<keyword evidence="2" id="KW-0808">Transferase</keyword>
<keyword evidence="5 8" id="KW-0862">Zinc</keyword>
<evidence type="ECO:0000256" key="5">
    <source>
        <dbReference type="ARBA" id="ARBA00022833"/>
    </source>
</evidence>
<feature type="binding site" evidence="8">
    <location>
        <position position="174"/>
    </location>
    <ligand>
        <name>Zn(2+)</name>
        <dbReference type="ChEBI" id="CHEBI:29105"/>
    </ligand>
</feature>
<keyword evidence="6" id="KW-0520">NAD</keyword>
<dbReference type="PROSITE" id="PS50305">
    <property type="entry name" value="SIRTUIN"/>
    <property type="match status" value="1"/>
</dbReference>
<dbReference type="InterPro" id="IPR043145">
    <property type="entry name" value="Znf_ZZ_sf"/>
</dbReference>
<dbReference type="InterPro" id="IPR029035">
    <property type="entry name" value="DHS-like_NAD/FAD-binding_dom"/>
</dbReference>
<dbReference type="InterPro" id="IPR050134">
    <property type="entry name" value="NAD-dep_sirtuin_deacylases"/>
</dbReference>
<dbReference type="PROSITE" id="PS01357">
    <property type="entry name" value="ZF_ZZ_1"/>
    <property type="match status" value="1"/>
</dbReference>
<proteinExistence type="predicted"/>
<feature type="binding site" evidence="8">
    <location>
        <position position="177"/>
    </location>
    <ligand>
        <name>Zn(2+)</name>
        <dbReference type="ChEBI" id="CHEBI:29105"/>
    </ligand>
</feature>
<dbReference type="CDD" id="cd02249">
    <property type="entry name" value="ZZ"/>
    <property type="match status" value="1"/>
</dbReference>
<dbReference type="SUPFAM" id="SSF52467">
    <property type="entry name" value="DHS-like NAD/FAD-binding domain"/>
    <property type="match status" value="1"/>
</dbReference>
<keyword evidence="4 7" id="KW-0863">Zinc-finger</keyword>
<dbReference type="EMBL" id="KI913999">
    <property type="protein sequence ID" value="ETV92542.1"/>
    <property type="molecule type" value="Genomic_DNA"/>
</dbReference>
<dbReference type="RefSeq" id="XP_008878846.1">
    <property type="nucleotide sequence ID" value="XM_008880624.1"/>
</dbReference>
<dbReference type="OrthoDB" id="420264at2759"/>
<dbReference type="EMBL" id="KI913999">
    <property type="protein sequence ID" value="ETV92543.1"/>
    <property type="molecule type" value="Genomic_DNA"/>
</dbReference>
<feature type="binding site" evidence="8">
    <location>
        <position position="149"/>
    </location>
    <ligand>
        <name>Zn(2+)</name>
        <dbReference type="ChEBI" id="CHEBI:29105"/>
    </ligand>
</feature>
<feature type="domain" description="ZZ-type" evidence="9">
    <location>
        <begin position="311"/>
        <end position="358"/>
    </location>
</feature>
<feature type="domain" description="Deacetylase sirtuin-type" evidence="10">
    <location>
        <begin position="1"/>
        <end position="272"/>
    </location>
</feature>
<evidence type="ECO:0000259" key="10">
    <source>
        <dbReference type="PROSITE" id="PS50305"/>
    </source>
</evidence>
<evidence type="ECO:0000256" key="8">
    <source>
        <dbReference type="PROSITE-ProRule" id="PRU00236"/>
    </source>
</evidence>
<comment type="cofactor">
    <cofactor evidence="1">
        <name>Zn(2+)</name>
        <dbReference type="ChEBI" id="CHEBI:29105"/>
    </cofactor>
</comment>
<dbReference type="GO" id="GO:0070403">
    <property type="term" value="F:NAD+ binding"/>
    <property type="evidence" value="ECO:0007669"/>
    <property type="project" value="InterPro"/>
</dbReference>
<dbReference type="SMART" id="SM00291">
    <property type="entry name" value="ZnF_ZZ"/>
    <property type="match status" value="1"/>
</dbReference>
<evidence type="ECO:0000256" key="2">
    <source>
        <dbReference type="ARBA" id="ARBA00022679"/>
    </source>
</evidence>
<keyword evidence="3 8" id="KW-0479">Metal-binding</keyword>
<dbReference type="PROSITE" id="PS50135">
    <property type="entry name" value="ZF_ZZ_2"/>
    <property type="match status" value="1"/>
</dbReference>
<dbReference type="InterPro" id="IPR000433">
    <property type="entry name" value="Znf_ZZ"/>
</dbReference>
<dbReference type="Gene3D" id="3.30.1600.10">
    <property type="entry name" value="SIR2/SIRT2 'Small Domain"/>
    <property type="match status" value="1"/>
</dbReference>
<dbReference type="Pfam" id="PF00569">
    <property type="entry name" value="ZZ"/>
    <property type="match status" value="1"/>
</dbReference>
<dbReference type="GeneID" id="20090260"/>
<accession>A0A024TES9</accession>
<feature type="binding site" evidence="8">
    <location>
        <position position="152"/>
    </location>
    <ligand>
        <name>Zn(2+)</name>
        <dbReference type="ChEBI" id="CHEBI:29105"/>
    </ligand>
</feature>
<dbReference type="SUPFAM" id="SSF57850">
    <property type="entry name" value="RING/U-box"/>
    <property type="match status" value="1"/>
</dbReference>
<reference evidence="11" key="1">
    <citation type="submission" date="2013-12" db="EMBL/GenBank/DDBJ databases">
        <title>The Genome Sequence of Aphanomyces invadans NJM9701.</title>
        <authorList>
            <consortium name="The Broad Institute Genomics Platform"/>
            <person name="Russ C."/>
            <person name="Tyler B."/>
            <person name="van West P."/>
            <person name="Dieguez-Uribeondo J."/>
            <person name="Young S.K."/>
            <person name="Zeng Q."/>
            <person name="Gargeya S."/>
            <person name="Fitzgerald M."/>
            <person name="Abouelleil A."/>
            <person name="Alvarado L."/>
            <person name="Chapman S.B."/>
            <person name="Gainer-Dewar J."/>
            <person name="Goldberg J."/>
            <person name="Griggs A."/>
            <person name="Gujja S."/>
            <person name="Hansen M."/>
            <person name="Howarth C."/>
            <person name="Imamovic A."/>
            <person name="Ireland A."/>
            <person name="Larimer J."/>
            <person name="McCowan C."/>
            <person name="Murphy C."/>
            <person name="Pearson M."/>
            <person name="Poon T.W."/>
            <person name="Priest M."/>
            <person name="Roberts A."/>
            <person name="Saif S."/>
            <person name="Shea T."/>
            <person name="Sykes S."/>
            <person name="Wortman J."/>
            <person name="Nusbaum C."/>
            <person name="Birren B."/>
        </authorList>
    </citation>
    <scope>NUCLEOTIDE SEQUENCE [LARGE SCALE GENOMIC DNA]</scope>
    <source>
        <strain evidence="11">NJM9701</strain>
    </source>
</reference>
<evidence type="ECO:0000256" key="1">
    <source>
        <dbReference type="ARBA" id="ARBA00001947"/>
    </source>
</evidence>
<dbReference type="Pfam" id="PF02146">
    <property type="entry name" value="SIR2"/>
    <property type="match status" value="1"/>
</dbReference>
<dbReference type="Gene3D" id="3.30.60.90">
    <property type="match status" value="1"/>
</dbReference>
<dbReference type="VEuPathDB" id="FungiDB:H310_13210"/>
<dbReference type="InterPro" id="IPR026591">
    <property type="entry name" value="Sirtuin_cat_small_dom_sf"/>
</dbReference>
<dbReference type="RefSeq" id="XP_008878845.1">
    <property type="nucleotide sequence ID" value="XM_008880623.1"/>
</dbReference>
<evidence type="ECO:0000256" key="4">
    <source>
        <dbReference type="ARBA" id="ARBA00022771"/>
    </source>
</evidence>
<dbReference type="Gene3D" id="3.40.50.1220">
    <property type="entry name" value="TPP-binding domain"/>
    <property type="match status" value="1"/>
</dbReference>
<dbReference type="PANTHER" id="PTHR11085:SF9">
    <property type="entry name" value="NAD-DEPENDENT PROTEIN DEACETYLASE SIRTUIN-1"/>
    <property type="match status" value="1"/>
</dbReference>
<dbReference type="PANTHER" id="PTHR11085">
    <property type="entry name" value="NAD-DEPENDENT PROTEIN DEACYLASE SIRTUIN-5, MITOCHONDRIAL-RELATED"/>
    <property type="match status" value="1"/>
</dbReference>
<evidence type="ECO:0000256" key="7">
    <source>
        <dbReference type="PROSITE-ProRule" id="PRU00228"/>
    </source>
</evidence>
<sequence length="358" mass="39329">MLCKRSRKPSTSLSWLAPGSVSRAASPTSDPKMASMLWQTTWDWICPMQSRSSTWTSSDPTPCHSSALLRRSSKVAPILLINCSSLPMAPSTMCEDRSFTPSPTHRFLRRLHDQNQLLRVYSQNVDGLEAAAGVTNVIQCHGTLATSSCMSCDYTVDTSAALQSCQRDGVIPRCPHCIHGILKPNITFFGETLQDATRHALPLDRNKADLVLVMGTSLQVSPVADIPVYLNAVPQILVNMQSVRPRRSLAHRGFDVECLGPSDAIVEYLITAMDGRVSPSPTHMHAPNRHCFEGCHVLDDVPTAEHPQSPPDAFHCDECNQPIVDARFSCTSCFDFDLCSTCRKSTSHPHAMRPATSE</sequence>
<dbReference type="InterPro" id="IPR026590">
    <property type="entry name" value="Ssirtuin_cat_dom"/>
</dbReference>
<dbReference type="AlphaFoldDB" id="A0A024TES9"/>
<dbReference type="GO" id="GO:0005634">
    <property type="term" value="C:nucleus"/>
    <property type="evidence" value="ECO:0007669"/>
    <property type="project" value="TreeGrafter"/>
</dbReference>
<organism evidence="11">
    <name type="scientific">Aphanomyces invadans</name>
    <dbReference type="NCBI Taxonomy" id="157072"/>
    <lineage>
        <taxon>Eukaryota</taxon>
        <taxon>Sar</taxon>
        <taxon>Stramenopiles</taxon>
        <taxon>Oomycota</taxon>
        <taxon>Saprolegniomycetes</taxon>
        <taxon>Saprolegniales</taxon>
        <taxon>Verrucalvaceae</taxon>
        <taxon>Aphanomyces</taxon>
    </lineage>
</organism>
<evidence type="ECO:0008006" key="12">
    <source>
        <dbReference type="Google" id="ProtNLM"/>
    </source>
</evidence>
<dbReference type="InterPro" id="IPR003000">
    <property type="entry name" value="Sirtuin"/>
</dbReference>
<dbReference type="GO" id="GO:0017136">
    <property type="term" value="F:histone deacetylase activity, NAD-dependent"/>
    <property type="evidence" value="ECO:0007669"/>
    <property type="project" value="TreeGrafter"/>
</dbReference>
<evidence type="ECO:0000256" key="6">
    <source>
        <dbReference type="ARBA" id="ARBA00023027"/>
    </source>
</evidence>
<evidence type="ECO:0000256" key="3">
    <source>
        <dbReference type="ARBA" id="ARBA00022723"/>
    </source>
</evidence>
<name>A0A024TES9_9STRA</name>
<dbReference type="GO" id="GO:0008270">
    <property type="term" value="F:zinc ion binding"/>
    <property type="evidence" value="ECO:0007669"/>
    <property type="project" value="UniProtKB-KW"/>
</dbReference>
<feature type="active site" description="Proton acceptor" evidence="8">
    <location>
        <position position="141"/>
    </location>
</feature>
<evidence type="ECO:0000313" key="11">
    <source>
        <dbReference type="EMBL" id="ETV92543.1"/>
    </source>
</evidence>
<protein>
    <recommendedName>
        <fullName evidence="12">Deacetylase sirtuin-type domain-containing protein</fullName>
    </recommendedName>
</protein>
<evidence type="ECO:0000259" key="9">
    <source>
        <dbReference type="PROSITE" id="PS50135"/>
    </source>
</evidence>
<gene>
    <name evidence="11" type="ORF">H310_13210</name>
</gene>